<dbReference type="Proteomes" id="UP000681610">
    <property type="component" value="Unassembled WGS sequence"/>
</dbReference>
<feature type="domain" description="RNA polymerase sigma factor 70 region 4 type 2" evidence="6">
    <location>
        <begin position="124"/>
        <end position="174"/>
    </location>
</feature>
<dbReference type="SUPFAM" id="SSF88946">
    <property type="entry name" value="Sigma2 domain of RNA polymerase sigma factors"/>
    <property type="match status" value="1"/>
</dbReference>
<gene>
    <name evidence="7" type="ORF">J4N46_06940</name>
</gene>
<accession>A0ABS3PY51</accession>
<protein>
    <submittedName>
        <fullName evidence="7">RNA polymerase sigma factor</fullName>
    </submittedName>
</protein>
<dbReference type="Pfam" id="PF08281">
    <property type="entry name" value="Sigma70_r4_2"/>
    <property type="match status" value="1"/>
</dbReference>
<keyword evidence="3" id="KW-0731">Sigma factor</keyword>
<comment type="similarity">
    <text evidence="1">Belongs to the sigma-70 factor family. ECF subfamily.</text>
</comment>
<dbReference type="NCBIfam" id="TIGR02937">
    <property type="entry name" value="sigma70-ECF"/>
    <property type="match status" value="1"/>
</dbReference>
<keyword evidence="4" id="KW-0804">Transcription</keyword>
<evidence type="ECO:0000256" key="4">
    <source>
        <dbReference type="ARBA" id="ARBA00023163"/>
    </source>
</evidence>
<dbReference type="PANTHER" id="PTHR43133:SF60">
    <property type="entry name" value="RNA POLYMERASE SIGMA FACTOR SIGV"/>
    <property type="match status" value="1"/>
</dbReference>
<dbReference type="InterPro" id="IPR013249">
    <property type="entry name" value="RNA_pol_sigma70_r4_t2"/>
</dbReference>
<dbReference type="InterPro" id="IPR036388">
    <property type="entry name" value="WH-like_DNA-bd_sf"/>
</dbReference>
<dbReference type="CDD" id="cd06171">
    <property type="entry name" value="Sigma70_r4"/>
    <property type="match status" value="1"/>
</dbReference>
<dbReference type="InterPro" id="IPR013325">
    <property type="entry name" value="RNA_pol_sigma_r2"/>
</dbReference>
<proteinExistence type="inferred from homology"/>
<keyword evidence="8" id="KW-1185">Reference proteome</keyword>
<reference evidence="7 8" key="1">
    <citation type="submission" date="2021-03" db="EMBL/GenBank/DDBJ databases">
        <title>Isolation and description of Capnocytophaga bilenii sp. nov., a novel Capnocytophaga species, isolated from a gingivitis subject.</title>
        <authorList>
            <person name="Antezack A."/>
            <person name="Monnet-Corti V."/>
            <person name="La Scola B."/>
        </authorList>
    </citation>
    <scope>NUCLEOTIDE SEQUENCE [LARGE SCALE GENOMIC DNA]</scope>
    <source>
        <strain evidence="7 8">Marseille-Q4570</strain>
    </source>
</reference>
<comment type="caution">
    <text evidence="7">The sequence shown here is derived from an EMBL/GenBank/DDBJ whole genome shotgun (WGS) entry which is preliminary data.</text>
</comment>
<dbReference type="SUPFAM" id="SSF88659">
    <property type="entry name" value="Sigma3 and sigma4 domains of RNA polymerase sigma factors"/>
    <property type="match status" value="1"/>
</dbReference>
<dbReference type="InterPro" id="IPR014284">
    <property type="entry name" value="RNA_pol_sigma-70_dom"/>
</dbReference>
<evidence type="ECO:0000259" key="5">
    <source>
        <dbReference type="Pfam" id="PF04542"/>
    </source>
</evidence>
<dbReference type="Gene3D" id="1.10.1740.10">
    <property type="match status" value="1"/>
</dbReference>
<dbReference type="Pfam" id="PF04542">
    <property type="entry name" value="Sigma70_r2"/>
    <property type="match status" value="1"/>
</dbReference>
<evidence type="ECO:0000256" key="2">
    <source>
        <dbReference type="ARBA" id="ARBA00023015"/>
    </source>
</evidence>
<dbReference type="InterPro" id="IPR013324">
    <property type="entry name" value="RNA_pol_sigma_r3/r4-like"/>
</dbReference>
<evidence type="ECO:0000313" key="7">
    <source>
        <dbReference type="EMBL" id="MBO1884157.1"/>
    </source>
</evidence>
<sequence length="184" mass="21437">MTDSLENHITAAKEGNQRAFSALLDAYWSDVYNFQLKRVGDEQEAEDITVQTFARAFSKIELYDAQYSFRTWLITISKRIHIDMLRQQDEMLLHLGTEERESGWIADQSPTGEDHLIMQQQSDTLLKMIGQLKEPYKTVIELRYLQEKSYKEIAETMHITMSNVKVTLLRAKKILGELYSVANR</sequence>
<dbReference type="EMBL" id="JAGDYP010000004">
    <property type="protein sequence ID" value="MBO1884157.1"/>
    <property type="molecule type" value="Genomic_DNA"/>
</dbReference>
<dbReference type="InterPro" id="IPR039425">
    <property type="entry name" value="RNA_pol_sigma-70-like"/>
</dbReference>
<feature type="domain" description="RNA polymerase sigma-70 region 2" evidence="5">
    <location>
        <begin position="25"/>
        <end position="89"/>
    </location>
</feature>
<evidence type="ECO:0000259" key="6">
    <source>
        <dbReference type="Pfam" id="PF08281"/>
    </source>
</evidence>
<dbReference type="PANTHER" id="PTHR43133">
    <property type="entry name" value="RNA POLYMERASE ECF-TYPE SIGMA FACTO"/>
    <property type="match status" value="1"/>
</dbReference>
<evidence type="ECO:0000313" key="8">
    <source>
        <dbReference type="Proteomes" id="UP000681610"/>
    </source>
</evidence>
<dbReference type="Gene3D" id="1.10.10.10">
    <property type="entry name" value="Winged helix-like DNA-binding domain superfamily/Winged helix DNA-binding domain"/>
    <property type="match status" value="1"/>
</dbReference>
<evidence type="ECO:0000256" key="3">
    <source>
        <dbReference type="ARBA" id="ARBA00023082"/>
    </source>
</evidence>
<dbReference type="RefSeq" id="WP_009416634.1">
    <property type="nucleotide sequence ID" value="NZ_CAUQMC010000006.1"/>
</dbReference>
<evidence type="ECO:0000256" key="1">
    <source>
        <dbReference type="ARBA" id="ARBA00010641"/>
    </source>
</evidence>
<keyword evidence="2" id="KW-0805">Transcription regulation</keyword>
<dbReference type="InterPro" id="IPR007627">
    <property type="entry name" value="RNA_pol_sigma70_r2"/>
</dbReference>
<organism evidence="7 8">
    <name type="scientific">Capnocytophaga bilenii</name>
    <dbReference type="NCBI Taxonomy" id="2819369"/>
    <lineage>
        <taxon>Bacteria</taxon>
        <taxon>Pseudomonadati</taxon>
        <taxon>Bacteroidota</taxon>
        <taxon>Flavobacteriia</taxon>
        <taxon>Flavobacteriales</taxon>
        <taxon>Flavobacteriaceae</taxon>
        <taxon>Capnocytophaga</taxon>
    </lineage>
</organism>
<name>A0ABS3PY51_9FLAO</name>